<name>A0AAD4W2D7_PRUDU</name>
<keyword evidence="3" id="KW-1185">Reference proteome</keyword>
<organism evidence="2 3">
    <name type="scientific">Prunus dulcis</name>
    <name type="common">Almond</name>
    <name type="synonym">Amygdalus dulcis</name>
    <dbReference type="NCBI Taxonomy" id="3755"/>
    <lineage>
        <taxon>Eukaryota</taxon>
        <taxon>Viridiplantae</taxon>
        <taxon>Streptophyta</taxon>
        <taxon>Embryophyta</taxon>
        <taxon>Tracheophyta</taxon>
        <taxon>Spermatophyta</taxon>
        <taxon>Magnoliopsida</taxon>
        <taxon>eudicotyledons</taxon>
        <taxon>Gunneridae</taxon>
        <taxon>Pentapetalae</taxon>
        <taxon>rosids</taxon>
        <taxon>fabids</taxon>
        <taxon>Rosales</taxon>
        <taxon>Rosaceae</taxon>
        <taxon>Amygdaloideae</taxon>
        <taxon>Amygdaleae</taxon>
        <taxon>Prunus</taxon>
    </lineage>
</organism>
<accession>A0AAD4W2D7</accession>
<gene>
    <name evidence="2" type="ORF">L3X38_025379</name>
</gene>
<evidence type="ECO:0000256" key="1">
    <source>
        <dbReference type="SAM" id="MobiDB-lite"/>
    </source>
</evidence>
<feature type="region of interest" description="Disordered" evidence="1">
    <location>
        <begin position="1"/>
        <end position="32"/>
    </location>
</feature>
<feature type="compositionally biased region" description="Basic and acidic residues" evidence="1">
    <location>
        <begin position="55"/>
        <end position="76"/>
    </location>
</feature>
<feature type="compositionally biased region" description="Polar residues" evidence="1">
    <location>
        <begin position="7"/>
        <end position="24"/>
    </location>
</feature>
<dbReference type="EMBL" id="JAJFAZ020000004">
    <property type="protein sequence ID" value="KAI5335246.1"/>
    <property type="molecule type" value="Genomic_DNA"/>
</dbReference>
<evidence type="ECO:0000313" key="3">
    <source>
        <dbReference type="Proteomes" id="UP001054821"/>
    </source>
</evidence>
<dbReference type="Proteomes" id="UP001054821">
    <property type="component" value="Chromosome 4"/>
</dbReference>
<dbReference type="AlphaFoldDB" id="A0AAD4W2D7"/>
<comment type="caution">
    <text evidence="2">The sequence shown here is derived from an EMBL/GenBank/DDBJ whole genome shotgun (WGS) entry which is preliminary data.</text>
</comment>
<evidence type="ECO:0000313" key="2">
    <source>
        <dbReference type="EMBL" id="KAI5335246.1"/>
    </source>
</evidence>
<sequence>MWPLPQYDSSIGPSRVESPSNAEPASSDLKSELVARHKSNLLVALSVVPPKHEKDHKCISRASRHETHRATEKDLKAGQVCKLQGLHAPQSLKGPAPNFPKTRDKSFGIPDITPMPGPLTKDRDSLPKFRQSLPYKLDISQNFNLHKNTIYTPNWQHAQYNFMQFI</sequence>
<reference evidence="2 3" key="1">
    <citation type="journal article" date="2022" name="G3 (Bethesda)">
        <title>Whole-genome sequence and methylome profiling of the almond [Prunus dulcis (Mill.) D.A. Webb] cultivar 'Nonpareil'.</title>
        <authorList>
            <person name="D'Amico-Willman K.M."/>
            <person name="Ouma W.Z."/>
            <person name="Meulia T."/>
            <person name="Sideli G.M."/>
            <person name="Gradziel T.M."/>
            <person name="Fresnedo-Ramirez J."/>
        </authorList>
    </citation>
    <scope>NUCLEOTIDE SEQUENCE [LARGE SCALE GENOMIC DNA]</scope>
    <source>
        <strain evidence="2">Clone GOH B32 T37-40</strain>
    </source>
</reference>
<feature type="region of interest" description="Disordered" evidence="1">
    <location>
        <begin position="55"/>
        <end position="125"/>
    </location>
</feature>
<protein>
    <submittedName>
        <fullName evidence="2">Uncharacterized protein</fullName>
    </submittedName>
</protein>
<proteinExistence type="predicted"/>